<gene>
    <name evidence="2" type="ORF">DRW07_08950</name>
</gene>
<name>A0A3N5Y3Z3_9ALTE</name>
<organism evidence="2 3">
    <name type="scientific">Alteromonas sediminis</name>
    <dbReference type="NCBI Taxonomy" id="2259342"/>
    <lineage>
        <taxon>Bacteria</taxon>
        <taxon>Pseudomonadati</taxon>
        <taxon>Pseudomonadota</taxon>
        <taxon>Gammaproteobacteria</taxon>
        <taxon>Alteromonadales</taxon>
        <taxon>Alteromonadaceae</taxon>
        <taxon>Alteromonas/Salinimonas group</taxon>
        <taxon>Alteromonas</taxon>
    </lineage>
</organism>
<keyword evidence="1" id="KW-0812">Transmembrane</keyword>
<sequence length="77" mass="8674">MRTDKHIFIRALCILLAEVLTAFTYIFLILYGIRAVCEIQLHPALPVKDEGLLLLSLMAGVLSIAVRSVKRRFGYTP</sequence>
<protein>
    <submittedName>
        <fullName evidence="2">Uncharacterized protein</fullName>
    </submittedName>
</protein>
<keyword evidence="3" id="KW-1185">Reference proteome</keyword>
<evidence type="ECO:0000313" key="3">
    <source>
        <dbReference type="Proteomes" id="UP000275281"/>
    </source>
</evidence>
<feature type="transmembrane region" description="Helical" evidence="1">
    <location>
        <begin position="7"/>
        <end position="31"/>
    </location>
</feature>
<accession>A0A3N5Y3Z3</accession>
<keyword evidence="1" id="KW-0472">Membrane</keyword>
<dbReference type="Proteomes" id="UP000275281">
    <property type="component" value="Unassembled WGS sequence"/>
</dbReference>
<evidence type="ECO:0000313" key="2">
    <source>
        <dbReference type="EMBL" id="RPJ67626.1"/>
    </source>
</evidence>
<dbReference type="RefSeq" id="WP_124027526.1">
    <property type="nucleotide sequence ID" value="NZ_JBHRSN010000015.1"/>
</dbReference>
<dbReference type="EMBL" id="RPOK01000002">
    <property type="protein sequence ID" value="RPJ67626.1"/>
    <property type="molecule type" value="Genomic_DNA"/>
</dbReference>
<feature type="transmembrane region" description="Helical" evidence="1">
    <location>
        <begin position="51"/>
        <end position="69"/>
    </location>
</feature>
<dbReference type="AlphaFoldDB" id="A0A3N5Y3Z3"/>
<reference evidence="2 3" key="1">
    <citation type="submission" date="2018-11" db="EMBL/GenBank/DDBJ databases">
        <authorList>
            <person name="Ye M.-Q."/>
            <person name="Du Z.-J."/>
        </authorList>
    </citation>
    <scope>NUCLEOTIDE SEQUENCE [LARGE SCALE GENOMIC DNA]</scope>
    <source>
        <strain evidence="2 3">U0105</strain>
    </source>
</reference>
<evidence type="ECO:0000256" key="1">
    <source>
        <dbReference type="SAM" id="Phobius"/>
    </source>
</evidence>
<keyword evidence="1" id="KW-1133">Transmembrane helix</keyword>
<proteinExistence type="predicted"/>
<comment type="caution">
    <text evidence="2">The sequence shown here is derived from an EMBL/GenBank/DDBJ whole genome shotgun (WGS) entry which is preliminary data.</text>
</comment>